<keyword evidence="5 8" id="KW-0812">Transmembrane</keyword>
<sequence>MARGSVAVRDGEERAPRGGVPRSTLICIGLPLISTQFSWSVQTAYATTLFKQLGATQRDLSYLRVPGPVTGLFVQPLSGLWTDYSGFRWRPLTVIASTALCASGFVLLPLGETSGSIWTVFAGFCIIDVGFNAADALVRVLVADVTEKERLPLANSVISSALGTGQLLGFVSGAIGDALVRLFGSDASVSSLTFACGVGLGLLVVCDLAFGSACRSKQFPSETLGGSHQPYALLDEESGAEREKRALVERKEVERSKVGDLSTMWRHPWMWKLCLMNGLAWMGWFCFIFFAPDFIGIDVCAGDPHAPKSSEAFKNYEKAQKVFSISSAISSCIMLAFSWAIPTLVSKFGIRRMMAASALMLSAILWCSSLIREGDTTSCVFLFSLIGFPWSMTMSLPYTVVSTLSSESERGRLMGVLNIFVVIPSFVVLSLVGATGLASATILNAGAATAAAAALLFLLVPISSHV</sequence>
<keyword evidence="10" id="KW-1185">Reference proteome</keyword>
<evidence type="ECO:0000256" key="8">
    <source>
        <dbReference type="SAM" id="Phobius"/>
    </source>
</evidence>
<keyword evidence="7 8" id="KW-0472">Membrane</keyword>
<evidence type="ECO:0000313" key="10">
    <source>
        <dbReference type="Proteomes" id="UP000316726"/>
    </source>
</evidence>
<proteinExistence type="inferred from homology"/>
<accession>A0A5B8MZ68</accession>
<feature type="transmembrane region" description="Helical" evidence="8">
    <location>
        <begin position="413"/>
        <end position="434"/>
    </location>
</feature>
<evidence type="ECO:0000313" key="9">
    <source>
        <dbReference type="EMBL" id="QDZ25937.1"/>
    </source>
</evidence>
<evidence type="ECO:0000256" key="7">
    <source>
        <dbReference type="ARBA" id="ARBA00023136"/>
    </source>
</evidence>
<comment type="similarity">
    <text evidence="3">Belongs to the glycoside-pentoside-hexuronide (GPH) cation symporter transporter (TC 2.A.2.4) family.</text>
</comment>
<evidence type="ECO:0000256" key="3">
    <source>
        <dbReference type="ARBA" id="ARBA00007134"/>
    </source>
</evidence>
<dbReference type="OrthoDB" id="28755at2759"/>
<dbReference type="SUPFAM" id="SSF103473">
    <property type="entry name" value="MFS general substrate transporter"/>
    <property type="match status" value="1"/>
</dbReference>
<dbReference type="EMBL" id="CP031052">
    <property type="protein sequence ID" value="QDZ25937.1"/>
    <property type="molecule type" value="Genomic_DNA"/>
</dbReference>
<dbReference type="InterPro" id="IPR011701">
    <property type="entry name" value="MFS"/>
</dbReference>
<feature type="transmembrane region" description="Helical" evidence="8">
    <location>
        <begin position="187"/>
        <end position="210"/>
    </location>
</feature>
<feature type="transmembrane region" description="Helical" evidence="8">
    <location>
        <begin position="153"/>
        <end position="175"/>
    </location>
</feature>
<dbReference type="Pfam" id="PF07690">
    <property type="entry name" value="MFS_1"/>
    <property type="match status" value="1"/>
</dbReference>
<protein>
    <submittedName>
        <fullName evidence="9">MFS general substrate transporter</fullName>
    </submittedName>
</protein>
<feature type="transmembrane region" description="Helical" evidence="8">
    <location>
        <begin position="353"/>
        <end position="371"/>
    </location>
</feature>
<organism evidence="9 10">
    <name type="scientific">Chloropicon primus</name>
    <dbReference type="NCBI Taxonomy" id="1764295"/>
    <lineage>
        <taxon>Eukaryota</taxon>
        <taxon>Viridiplantae</taxon>
        <taxon>Chlorophyta</taxon>
        <taxon>Chloropicophyceae</taxon>
        <taxon>Chloropicales</taxon>
        <taxon>Chloropicaceae</taxon>
        <taxon>Chloropicon</taxon>
    </lineage>
</organism>
<evidence type="ECO:0000256" key="2">
    <source>
        <dbReference type="ARBA" id="ARBA00004914"/>
    </source>
</evidence>
<evidence type="ECO:0000256" key="1">
    <source>
        <dbReference type="ARBA" id="ARBA00004141"/>
    </source>
</evidence>
<feature type="transmembrane region" description="Helical" evidence="8">
    <location>
        <begin position="322"/>
        <end position="341"/>
    </location>
</feature>
<keyword evidence="6 8" id="KW-1133">Transmembrane helix</keyword>
<dbReference type="GO" id="GO:0008506">
    <property type="term" value="F:sucrose:proton symporter activity"/>
    <property type="evidence" value="ECO:0007669"/>
    <property type="project" value="TreeGrafter"/>
</dbReference>
<reference evidence="9 10" key="1">
    <citation type="submission" date="2018-07" db="EMBL/GenBank/DDBJ databases">
        <title>The complete nuclear genome of the prasinophyte Chloropicon primus (CCMP1205).</title>
        <authorList>
            <person name="Pombert J.-F."/>
            <person name="Otis C."/>
            <person name="Turmel M."/>
            <person name="Lemieux C."/>
        </authorList>
    </citation>
    <scope>NUCLEOTIDE SEQUENCE [LARGE SCALE GENOMIC DNA]</scope>
    <source>
        <strain evidence="9 10">CCMP1205</strain>
    </source>
</reference>
<dbReference type="Proteomes" id="UP000316726">
    <property type="component" value="Chromosome 19"/>
</dbReference>
<feature type="transmembrane region" description="Helical" evidence="8">
    <location>
        <begin position="383"/>
        <end position="401"/>
    </location>
</feature>
<comment type="pathway">
    <text evidence="2">Glycan biosynthesis; sucrose metabolism.</text>
</comment>
<feature type="transmembrane region" description="Helical" evidence="8">
    <location>
        <begin position="92"/>
        <end position="111"/>
    </location>
</feature>
<evidence type="ECO:0000256" key="5">
    <source>
        <dbReference type="ARBA" id="ARBA00022692"/>
    </source>
</evidence>
<comment type="subcellular location">
    <subcellularLocation>
        <location evidence="1">Membrane</location>
        <topology evidence="1">Multi-pass membrane protein</topology>
    </subcellularLocation>
</comment>
<feature type="transmembrane region" description="Helical" evidence="8">
    <location>
        <begin position="117"/>
        <end position="141"/>
    </location>
</feature>
<feature type="transmembrane region" description="Helical" evidence="8">
    <location>
        <begin position="440"/>
        <end position="460"/>
    </location>
</feature>
<evidence type="ECO:0000256" key="4">
    <source>
        <dbReference type="ARBA" id="ARBA00022448"/>
    </source>
</evidence>
<name>A0A5B8MZ68_9CHLO</name>
<keyword evidence="4" id="KW-0813">Transport</keyword>
<gene>
    <name evidence="9" type="ORF">A3770_19p84550</name>
</gene>
<dbReference type="AlphaFoldDB" id="A0A5B8MZ68"/>
<dbReference type="Gene3D" id="1.20.1250.20">
    <property type="entry name" value="MFS general substrate transporter like domains"/>
    <property type="match status" value="1"/>
</dbReference>
<feature type="transmembrane region" description="Helical" evidence="8">
    <location>
        <begin position="273"/>
        <end position="291"/>
    </location>
</feature>
<dbReference type="PANTHER" id="PTHR19432">
    <property type="entry name" value="SUGAR TRANSPORTER"/>
    <property type="match status" value="1"/>
</dbReference>
<dbReference type="InterPro" id="IPR036259">
    <property type="entry name" value="MFS_trans_sf"/>
</dbReference>
<dbReference type="GO" id="GO:0016020">
    <property type="term" value="C:membrane"/>
    <property type="evidence" value="ECO:0007669"/>
    <property type="project" value="UniProtKB-SubCell"/>
</dbReference>
<dbReference type="PANTHER" id="PTHR19432:SF35">
    <property type="entry name" value="SOLUTE CARRIER FAMILY 45 MEMBER 3 ISOFORM X1"/>
    <property type="match status" value="1"/>
</dbReference>
<evidence type="ECO:0000256" key="6">
    <source>
        <dbReference type="ARBA" id="ARBA00022989"/>
    </source>
</evidence>